<dbReference type="InterPro" id="IPR006553">
    <property type="entry name" value="Leu-rich_rpt_Cys-con_subtyp"/>
</dbReference>
<protein>
    <submittedName>
        <fullName evidence="1">Uncharacterized protein</fullName>
    </submittedName>
</protein>
<dbReference type="SMART" id="SM00367">
    <property type="entry name" value="LRR_CC"/>
    <property type="match status" value="1"/>
</dbReference>
<sequence>MTNNNNNNIDDIRWKLLDKERFQSFFDSDGRLVKEHEFRKAVFKGESSSCRNLECLNISWCMNITENGIRILAESYPKLTNFKAEGCTQTLLYIQQIVTFY</sequence>
<evidence type="ECO:0000313" key="1">
    <source>
        <dbReference type="EMBL" id="CAF3675536.1"/>
    </source>
</evidence>
<proteinExistence type="predicted"/>
<dbReference type="EMBL" id="CAJOBD010000477">
    <property type="protein sequence ID" value="CAF3675536.1"/>
    <property type="molecule type" value="Genomic_DNA"/>
</dbReference>
<evidence type="ECO:0000313" key="2">
    <source>
        <dbReference type="Proteomes" id="UP000663836"/>
    </source>
</evidence>
<organism evidence="1 2">
    <name type="scientific">Rotaria sordida</name>
    <dbReference type="NCBI Taxonomy" id="392033"/>
    <lineage>
        <taxon>Eukaryota</taxon>
        <taxon>Metazoa</taxon>
        <taxon>Spiralia</taxon>
        <taxon>Gnathifera</taxon>
        <taxon>Rotifera</taxon>
        <taxon>Eurotatoria</taxon>
        <taxon>Bdelloidea</taxon>
        <taxon>Philodinida</taxon>
        <taxon>Philodinidae</taxon>
        <taxon>Rotaria</taxon>
    </lineage>
</organism>
<reference evidence="1" key="1">
    <citation type="submission" date="2021-02" db="EMBL/GenBank/DDBJ databases">
        <authorList>
            <person name="Nowell W R."/>
        </authorList>
    </citation>
    <scope>NUCLEOTIDE SEQUENCE</scope>
</reference>
<dbReference type="Proteomes" id="UP000663836">
    <property type="component" value="Unassembled WGS sequence"/>
</dbReference>
<dbReference type="InterPro" id="IPR032675">
    <property type="entry name" value="LRR_dom_sf"/>
</dbReference>
<dbReference type="SUPFAM" id="SSF52047">
    <property type="entry name" value="RNI-like"/>
    <property type="match status" value="1"/>
</dbReference>
<accession>A0A818SP05</accession>
<comment type="caution">
    <text evidence="1">The sequence shown here is derived from an EMBL/GenBank/DDBJ whole genome shotgun (WGS) entry which is preliminary data.</text>
</comment>
<gene>
    <name evidence="1" type="ORF">JBS370_LOCUS7840</name>
</gene>
<name>A0A818SP05_9BILA</name>
<dbReference type="AlphaFoldDB" id="A0A818SP05"/>
<dbReference type="Gene3D" id="3.80.10.10">
    <property type="entry name" value="Ribonuclease Inhibitor"/>
    <property type="match status" value="1"/>
</dbReference>